<sequence length="201" mass="23468">MHFCAVFFLGFLVAVGRRGWEVVYSVNAIFFVAMMQQSPAPGPQMMSPVKDINMVNMCRVGQEIVHDIVSRAQDVFTMLGAKNMQLPNNVTFHGQQYGEQKAKLDEQLRQVNMNFRKLRACYAKINETCDQIELPLDQELIPYVGQELPRSQPYSDAYYYVHEQHRDMVEQVRLKNQQLKEVIDNMRSIIWEINTMITMRK</sequence>
<feature type="signal peptide" evidence="11">
    <location>
        <begin position="1"/>
        <end position="16"/>
    </location>
</feature>
<evidence type="ECO:0000256" key="8">
    <source>
        <dbReference type="ARBA" id="ARBA00025687"/>
    </source>
</evidence>
<comment type="function">
    <text evidence="8">Component of the Mediator complex, a coactivator involved in the regulated transcription of nearly all RNA polymerase II-dependent genes. Mediator functions as a bridge to convey information from gene-specific regulatory proteins to the basal RNA polymerase II transcription machinery. Mediator is recruited to promoters by direct interactions with regulatory proteins and serves as a scaffold for the assembly of a functional preinitiation complex with RNA polymerase II and the general transcription factors.</text>
</comment>
<keyword evidence="11" id="KW-0732">Signal</keyword>
<evidence type="ECO:0000313" key="12">
    <source>
        <dbReference type="EMBL" id="RUS76942.1"/>
    </source>
</evidence>
<evidence type="ECO:0000256" key="2">
    <source>
        <dbReference type="ARBA" id="ARBA00010606"/>
    </source>
</evidence>
<keyword evidence="4" id="KW-0805">Transcription regulation</keyword>
<dbReference type="Pfam" id="PF11315">
    <property type="entry name" value="Med30"/>
    <property type="match status" value="1"/>
</dbReference>
<evidence type="ECO:0000256" key="4">
    <source>
        <dbReference type="ARBA" id="ARBA00023015"/>
    </source>
</evidence>
<protein>
    <recommendedName>
        <fullName evidence="3">Mediator of RNA polymerase II transcription subunit 30</fullName>
    </recommendedName>
    <alternativeName>
        <fullName evidence="9">Mediator complex subunit 30</fullName>
    </alternativeName>
</protein>
<evidence type="ECO:0000256" key="6">
    <source>
        <dbReference type="ARBA" id="ARBA00023163"/>
    </source>
</evidence>
<evidence type="ECO:0000256" key="9">
    <source>
        <dbReference type="ARBA" id="ARBA00031981"/>
    </source>
</evidence>
<dbReference type="GO" id="GO:0003712">
    <property type="term" value="F:transcription coregulator activity"/>
    <property type="evidence" value="ECO:0007669"/>
    <property type="project" value="TreeGrafter"/>
</dbReference>
<keyword evidence="13" id="KW-1185">Reference proteome</keyword>
<comment type="subcellular location">
    <subcellularLocation>
        <location evidence="1">Nucleus</location>
    </subcellularLocation>
</comment>
<gene>
    <name evidence="12" type="ORF">EGW08_015291</name>
</gene>
<evidence type="ECO:0000313" key="13">
    <source>
        <dbReference type="Proteomes" id="UP000271974"/>
    </source>
</evidence>
<keyword evidence="7" id="KW-0539">Nucleus</keyword>
<dbReference type="OrthoDB" id="10067025at2759"/>
<evidence type="ECO:0000256" key="5">
    <source>
        <dbReference type="ARBA" id="ARBA00023159"/>
    </source>
</evidence>
<dbReference type="PANTHER" id="PTHR31705:SF4">
    <property type="entry name" value="MEDIATOR OF RNA POLYMERASE II TRANSCRIPTION SUBUNIT 30"/>
    <property type="match status" value="1"/>
</dbReference>
<comment type="similarity">
    <text evidence="2">Belongs to the Mediator complex subunit 30 family.</text>
</comment>
<keyword evidence="6" id="KW-0804">Transcription</keyword>
<evidence type="ECO:0000256" key="10">
    <source>
        <dbReference type="SAM" id="Coils"/>
    </source>
</evidence>
<dbReference type="GO" id="GO:0045893">
    <property type="term" value="P:positive regulation of DNA-templated transcription"/>
    <property type="evidence" value="ECO:0007669"/>
    <property type="project" value="TreeGrafter"/>
</dbReference>
<dbReference type="PANTHER" id="PTHR31705">
    <property type="entry name" value="MEDIATOR OF RNA POLYMERASE II TRANSCRIPTION SUBUNIT 30"/>
    <property type="match status" value="1"/>
</dbReference>
<name>A0A433T666_ELYCH</name>
<dbReference type="InterPro" id="IPR021019">
    <property type="entry name" value="Mediator_Med30_met"/>
</dbReference>
<dbReference type="EMBL" id="RQTK01000622">
    <property type="protein sequence ID" value="RUS76942.1"/>
    <property type="molecule type" value="Genomic_DNA"/>
</dbReference>
<feature type="chain" id="PRO_5019011624" description="Mediator of RNA polymerase II transcription subunit 30" evidence="11">
    <location>
        <begin position="17"/>
        <end position="201"/>
    </location>
</feature>
<keyword evidence="10" id="KW-0175">Coiled coil</keyword>
<dbReference type="AlphaFoldDB" id="A0A433T666"/>
<proteinExistence type="inferred from homology"/>
<keyword evidence="5" id="KW-0010">Activator</keyword>
<dbReference type="STRING" id="188477.A0A433T666"/>
<reference evidence="12 13" key="1">
    <citation type="submission" date="2019-01" db="EMBL/GenBank/DDBJ databases">
        <title>A draft genome assembly of the solar-powered sea slug Elysia chlorotica.</title>
        <authorList>
            <person name="Cai H."/>
            <person name="Li Q."/>
            <person name="Fang X."/>
            <person name="Li J."/>
            <person name="Curtis N.E."/>
            <person name="Altenburger A."/>
            <person name="Shibata T."/>
            <person name="Feng M."/>
            <person name="Maeda T."/>
            <person name="Schwartz J.A."/>
            <person name="Shigenobu S."/>
            <person name="Lundholm N."/>
            <person name="Nishiyama T."/>
            <person name="Yang H."/>
            <person name="Hasebe M."/>
            <person name="Li S."/>
            <person name="Pierce S.K."/>
            <person name="Wang J."/>
        </authorList>
    </citation>
    <scope>NUCLEOTIDE SEQUENCE [LARGE SCALE GENOMIC DNA]</scope>
    <source>
        <strain evidence="12">EC2010</strain>
        <tissue evidence="12">Whole organism of an adult</tissue>
    </source>
</reference>
<dbReference type="GO" id="GO:0016592">
    <property type="term" value="C:mediator complex"/>
    <property type="evidence" value="ECO:0007669"/>
    <property type="project" value="TreeGrafter"/>
</dbReference>
<feature type="coiled-coil region" evidence="10">
    <location>
        <begin position="162"/>
        <end position="189"/>
    </location>
</feature>
<evidence type="ECO:0000256" key="11">
    <source>
        <dbReference type="SAM" id="SignalP"/>
    </source>
</evidence>
<evidence type="ECO:0000256" key="1">
    <source>
        <dbReference type="ARBA" id="ARBA00004123"/>
    </source>
</evidence>
<organism evidence="12 13">
    <name type="scientific">Elysia chlorotica</name>
    <name type="common">Eastern emerald elysia</name>
    <name type="synonym">Sea slug</name>
    <dbReference type="NCBI Taxonomy" id="188477"/>
    <lineage>
        <taxon>Eukaryota</taxon>
        <taxon>Metazoa</taxon>
        <taxon>Spiralia</taxon>
        <taxon>Lophotrochozoa</taxon>
        <taxon>Mollusca</taxon>
        <taxon>Gastropoda</taxon>
        <taxon>Heterobranchia</taxon>
        <taxon>Euthyneura</taxon>
        <taxon>Panpulmonata</taxon>
        <taxon>Sacoglossa</taxon>
        <taxon>Placobranchoidea</taxon>
        <taxon>Plakobranchidae</taxon>
        <taxon>Elysia</taxon>
    </lineage>
</organism>
<accession>A0A433T666</accession>
<evidence type="ECO:0000256" key="3">
    <source>
        <dbReference type="ARBA" id="ARBA00019664"/>
    </source>
</evidence>
<comment type="caution">
    <text evidence="12">The sequence shown here is derived from an EMBL/GenBank/DDBJ whole genome shotgun (WGS) entry which is preliminary data.</text>
</comment>
<evidence type="ECO:0000256" key="7">
    <source>
        <dbReference type="ARBA" id="ARBA00023242"/>
    </source>
</evidence>
<dbReference type="Proteomes" id="UP000271974">
    <property type="component" value="Unassembled WGS sequence"/>
</dbReference>